<dbReference type="AlphaFoldDB" id="A0AAV6XUK7"/>
<comment type="similarity">
    <text evidence="1">Belongs to the PPR family. P subfamily.</text>
</comment>
<sequence length="659" mass="75646">MEATRAKDVARAKVALRRRKKPTPTEQPELPPPPSGGPLPLVPLSMAIPASKSSSLSGQADPAQCPELCDSRSQKMRRNPRAIPAFLFAVRDKFCFNDTNQYFKCPRRFLSTTVTVSKVPNLTPPLSNYSIPKPTLHASFTSSIIGEEETHSDAESEFETNADDEASDYQRAGDPCYSRDVQTVVDILRTGGVQEKSKKLEQCGVKVTPAFVAAVLSSTRNDWEAAFTFFLWAGKHPNYDHSVREHHSMIAILGKFRKFDTAWALIDDMRAASLVTPQTLLIMIRRYAAVHDVAKAINAFYAHRRFNFEIGLEEFQRMLSALCRYKNVKDAEHLLFCNKTVFPLNTKSFNIILNGWCNVIGDLREGKRIWREMEVRGIKHDVYSYSSIISCQSKVPNLNMVLRLYDKMKGVGIKPDRKVYNAVIHALAKGRLVKEARNLMKTMEDEGFSPDAITYNSLIMPLCKSRLYDEAKQMFDEMLQKGMFPTVRTYHAFFRVLRTGEEVFELLQSMYTTGCHPSHDTYIMLIRKFSRWRQLDNVFKLWTEMSKNGLDPDRSSYIVLIHGLFLNGRLEEAHKYYVEMKEKHLVPEPKIDEMLQAWVAGKTDADWNVIESKDEQSNFSELGEKTRAKSKKNLRDNDFRRQPELKSFTRERGFSFCER</sequence>
<evidence type="ECO:0008006" key="7">
    <source>
        <dbReference type="Google" id="ProtNLM"/>
    </source>
</evidence>
<feature type="repeat" description="PPR" evidence="3">
    <location>
        <begin position="381"/>
        <end position="415"/>
    </location>
</feature>
<gene>
    <name evidence="5" type="ORF">BUALT_Bualt04G0077600</name>
</gene>
<dbReference type="InterPro" id="IPR011990">
    <property type="entry name" value="TPR-like_helical_dom_sf"/>
</dbReference>
<feature type="repeat" description="PPR" evidence="3">
    <location>
        <begin position="553"/>
        <end position="587"/>
    </location>
</feature>
<keyword evidence="6" id="KW-1185">Reference proteome</keyword>
<feature type="repeat" description="PPR" evidence="3">
    <location>
        <begin position="416"/>
        <end position="450"/>
    </location>
</feature>
<reference evidence="5" key="1">
    <citation type="submission" date="2019-10" db="EMBL/GenBank/DDBJ databases">
        <authorList>
            <person name="Zhang R."/>
            <person name="Pan Y."/>
            <person name="Wang J."/>
            <person name="Ma R."/>
            <person name="Yu S."/>
        </authorList>
    </citation>
    <scope>NUCLEOTIDE SEQUENCE</scope>
    <source>
        <strain evidence="5">LA-IB0</strain>
        <tissue evidence="5">Leaf</tissue>
    </source>
</reference>
<feature type="region of interest" description="Disordered" evidence="4">
    <location>
        <begin position="1"/>
        <end position="73"/>
    </location>
</feature>
<dbReference type="InterPro" id="IPR050667">
    <property type="entry name" value="PPR-containing_protein"/>
</dbReference>
<dbReference type="NCBIfam" id="TIGR00756">
    <property type="entry name" value="PPR"/>
    <property type="match status" value="4"/>
</dbReference>
<organism evidence="5 6">
    <name type="scientific">Buddleja alternifolia</name>
    <dbReference type="NCBI Taxonomy" id="168488"/>
    <lineage>
        <taxon>Eukaryota</taxon>
        <taxon>Viridiplantae</taxon>
        <taxon>Streptophyta</taxon>
        <taxon>Embryophyta</taxon>
        <taxon>Tracheophyta</taxon>
        <taxon>Spermatophyta</taxon>
        <taxon>Magnoliopsida</taxon>
        <taxon>eudicotyledons</taxon>
        <taxon>Gunneridae</taxon>
        <taxon>Pentapetalae</taxon>
        <taxon>asterids</taxon>
        <taxon>lamiids</taxon>
        <taxon>Lamiales</taxon>
        <taxon>Scrophulariaceae</taxon>
        <taxon>Buddlejeae</taxon>
        <taxon>Buddleja</taxon>
    </lineage>
</organism>
<proteinExistence type="inferred from homology"/>
<dbReference type="Gene3D" id="1.25.40.10">
    <property type="entry name" value="Tetratricopeptide repeat domain"/>
    <property type="match status" value="3"/>
</dbReference>
<dbReference type="Pfam" id="PF13041">
    <property type="entry name" value="PPR_2"/>
    <property type="match status" value="2"/>
</dbReference>
<dbReference type="InterPro" id="IPR002885">
    <property type="entry name" value="PPR_rpt"/>
</dbReference>
<evidence type="ECO:0000313" key="5">
    <source>
        <dbReference type="EMBL" id="KAG8384049.1"/>
    </source>
</evidence>
<evidence type="ECO:0000313" key="6">
    <source>
        <dbReference type="Proteomes" id="UP000826271"/>
    </source>
</evidence>
<feature type="compositionally biased region" description="Basic and acidic residues" evidence="4">
    <location>
        <begin position="1"/>
        <end position="11"/>
    </location>
</feature>
<dbReference type="EMBL" id="WHWC01000004">
    <property type="protein sequence ID" value="KAG8384049.1"/>
    <property type="molecule type" value="Genomic_DNA"/>
</dbReference>
<dbReference type="PROSITE" id="PS51375">
    <property type="entry name" value="PPR"/>
    <property type="match status" value="6"/>
</dbReference>
<feature type="repeat" description="PPR" evidence="3">
    <location>
        <begin position="451"/>
        <end position="485"/>
    </location>
</feature>
<feature type="region of interest" description="Disordered" evidence="4">
    <location>
        <begin position="623"/>
        <end position="642"/>
    </location>
</feature>
<dbReference type="Pfam" id="PF01535">
    <property type="entry name" value="PPR"/>
    <property type="match status" value="2"/>
</dbReference>
<evidence type="ECO:0000256" key="3">
    <source>
        <dbReference type="PROSITE-ProRule" id="PRU00708"/>
    </source>
</evidence>
<dbReference type="Proteomes" id="UP000826271">
    <property type="component" value="Unassembled WGS sequence"/>
</dbReference>
<evidence type="ECO:0000256" key="2">
    <source>
        <dbReference type="ARBA" id="ARBA00022737"/>
    </source>
</evidence>
<feature type="repeat" description="PPR" evidence="3">
    <location>
        <begin position="345"/>
        <end position="380"/>
    </location>
</feature>
<feature type="compositionally biased region" description="Pro residues" evidence="4">
    <location>
        <begin position="29"/>
        <end position="41"/>
    </location>
</feature>
<evidence type="ECO:0000256" key="4">
    <source>
        <dbReference type="SAM" id="MobiDB-lite"/>
    </source>
</evidence>
<accession>A0AAV6XUK7</accession>
<name>A0AAV6XUK7_9LAMI</name>
<protein>
    <recommendedName>
        <fullName evidence="7">Pentatricopeptide repeat-containing protein</fullName>
    </recommendedName>
</protein>
<feature type="repeat" description="PPR" evidence="3">
    <location>
        <begin position="518"/>
        <end position="552"/>
    </location>
</feature>
<dbReference type="PANTHER" id="PTHR47939:SF5">
    <property type="entry name" value="PENTACOTRIPEPTIDE-REPEAT REGION OF PRORP DOMAIN-CONTAINING PROTEIN"/>
    <property type="match status" value="1"/>
</dbReference>
<dbReference type="PANTHER" id="PTHR47939">
    <property type="entry name" value="MEMBRANE-ASSOCIATED SALT-INDUCIBLE PROTEIN-LIKE"/>
    <property type="match status" value="1"/>
</dbReference>
<evidence type="ECO:0000256" key="1">
    <source>
        <dbReference type="ARBA" id="ARBA00007626"/>
    </source>
</evidence>
<keyword evidence="2" id="KW-0677">Repeat</keyword>
<comment type="caution">
    <text evidence="5">The sequence shown here is derived from an EMBL/GenBank/DDBJ whole genome shotgun (WGS) entry which is preliminary data.</text>
</comment>